<name>A0A9W9YKC5_9CNID</name>
<sequence length="119" mass="13194">MYLKIAVQMAVLCLGLIALSEAATVVKQVGATVPATPEENDVICREIIVPGGKYITQYKVFTYYTTDENSPCRITARVGYSNYELRARIISPTKFTIDGKQQYNKACCYKCCYKSGGRG</sequence>
<comment type="caution">
    <text evidence="2">The sequence shown here is derived from an EMBL/GenBank/DDBJ whole genome shotgun (WGS) entry which is preliminary data.</text>
</comment>
<dbReference type="AlphaFoldDB" id="A0A9W9YKC5"/>
<feature type="chain" id="PRO_5040953353" evidence="1">
    <location>
        <begin position="23"/>
        <end position="119"/>
    </location>
</feature>
<keyword evidence="3" id="KW-1185">Reference proteome</keyword>
<accession>A0A9W9YKC5</accession>
<organism evidence="2 3">
    <name type="scientific">Desmophyllum pertusum</name>
    <dbReference type="NCBI Taxonomy" id="174260"/>
    <lineage>
        <taxon>Eukaryota</taxon>
        <taxon>Metazoa</taxon>
        <taxon>Cnidaria</taxon>
        <taxon>Anthozoa</taxon>
        <taxon>Hexacorallia</taxon>
        <taxon>Scleractinia</taxon>
        <taxon>Caryophylliina</taxon>
        <taxon>Caryophylliidae</taxon>
        <taxon>Desmophyllum</taxon>
    </lineage>
</organism>
<keyword evidence="1" id="KW-0732">Signal</keyword>
<gene>
    <name evidence="2" type="ORF">OS493_033619</name>
</gene>
<reference evidence="2" key="1">
    <citation type="submission" date="2023-01" db="EMBL/GenBank/DDBJ databases">
        <title>Genome assembly of the deep-sea coral Lophelia pertusa.</title>
        <authorList>
            <person name="Herrera S."/>
            <person name="Cordes E."/>
        </authorList>
    </citation>
    <scope>NUCLEOTIDE SEQUENCE</scope>
    <source>
        <strain evidence="2">USNM1676648</strain>
        <tissue evidence="2">Polyp</tissue>
    </source>
</reference>
<evidence type="ECO:0000313" key="2">
    <source>
        <dbReference type="EMBL" id="KAJ7352809.1"/>
    </source>
</evidence>
<evidence type="ECO:0000256" key="1">
    <source>
        <dbReference type="SAM" id="SignalP"/>
    </source>
</evidence>
<protein>
    <submittedName>
        <fullName evidence="2">Uncharacterized protein</fullName>
    </submittedName>
</protein>
<dbReference type="Proteomes" id="UP001163046">
    <property type="component" value="Unassembled WGS sequence"/>
</dbReference>
<proteinExistence type="predicted"/>
<evidence type="ECO:0000313" key="3">
    <source>
        <dbReference type="Proteomes" id="UP001163046"/>
    </source>
</evidence>
<feature type="signal peptide" evidence="1">
    <location>
        <begin position="1"/>
        <end position="22"/>
    </location>
</feature>
<dbReference type="EMBL" id="MU827346">
    <property type="protein sequence ID" value="KAJ7352809.1"/>
    <property type="molecule type" value="Genomic_DNA"/>
</dbReference>